<organism evidence="6 7">
    <name type="scientific">Sphingobium cyanobacteriorum</name>
    <dbReference type="NCBI Taxonomy" id="3063954"/>
    <lineage>
        <taxon>Bacteria</taxon>
        <taxon>Pseudomonadati</taxon>
        <taxon>Pseudomonadota</taxon>
        <taxon>Alphaproteobacteria</taxon>
        <taxon>Sphingomonadales</taxon>
        <taxon>Sphingomonadaceae</taxon>
        <taxon>Sphingobium</taxon>
    </lineage>
</organism>
<feature type="domain" description="Cyclic nucleotide-binding" evidence="4">
    <location>
        <begin position="25"/>
        <end position="94"/>
    </location>
</feature>
<dbReference type="Pfam" id="PF13545">
    <property type="entry name" value="HTH_Crp_2"/>
    <property type="match status" value="1"/>
</dbReference>
<evidence type="ECO:0000259" key="5">
    <source>
        <dbReference type="PROSITE" id="PS51063"/>
    </source>
</evidence>
<evidence type="ECO:0000313" key="6">
    <source>
        <dbReference type="EMBL" id="MDO7837130.1"/>
    </source>
</evidence>
<dbReference type="PROSITE" id="PS50042">
    <property type="entry name" value="CNMP_BINDING_3"/>
    <property type="match status" value="1"/>
</dbReference>
<dbReference type="InterPro" id="IPR036390">
    <property type="entry name" value="WH_DNA-bd_sf"/>
</dbReference>
<dbReference type="PANTHER" id="PTHR24567">
    <property type="entry name" value="CRP FAMILY TRANSCRIPTIONAL REGULATORY PROTEIN"/>
    <property type="match status" value="1"/>
</dbReference>
<dbReference type="InterPro" id="IPR050397">
    <property type="entry name" value="Env_Response_Regulators"/>
</dbReference>
<dbReference type="CDD" id="cd00038">
    <property type="entry name" value="CAP_ED"/>
    <property type="match status" value="1"/>
</dbReference>
<name>A0ABT8ZTR5_9SPHN</name>
<dbReference type="InterPro" id="IPR018490">
    <property type="entry name" value="cNMP-bd_dom_sf"/>
</dbReference>
<dbReference type="PRINTS" id="PR00034">
    <property type="entry name" value="HTHCRP"/>
</dbReference>
<dbReference type="PROSITE" id="PS51063">
    <property type="entry name" value="HTH_CRP_2"/>
    <property type="match status" value="1"/>
</dbReference>
<keyword evidence="1" id="KW-0805">Transcription regulation</keyword>
<dbReference type="Gene3D" id="1.10.10.10">
    <property type="entry name" value="Winged helix-like DNA-binding domain superfamily/Winged helix DNA-binding domain"/>
    <property type="match status" value="1"/>
</dbReference>
<dbReference type="PANTHER" id="PTHR24567:SF75">
    <property type="entry name" value="FUMARATE AND NITRATE REDUCTION REGULATORY PROTEIN"/>
    <property type="match status" value="1"/>
</dbReference>
<dbReference type="SMART" id="SM00419">
    <property type="entry name" value="HTH_CRP"/>
    <property type="match status" value="1"/>
</dbReference>
<keyword evidence="3" id="KW-0804">Transcription</keyword>
<proteinExistence type="predicted"/>
<dbReference type="InterPro" id="IPR014710">
    <property type="entry name" value="RmlC-like_jellyroll"/>
</dbReference>
<dbReference type="EMBL" id="JAUQOM010000016">
    <property type="protein sequence ID" value="MDO7837130.1"/>
    <property type="molecule type" value="Genomic_DNA"/>
</dbReference>
<keyword evidence="7" id="KW-1185">Reference proteome</keyword>
<keyword evidence="2" id="KW-0238">DNA-binding</keyword>
<accession>A0ABT8ZTR5</accession>
<feature type="domain" description="HTH crp-type" evidence="5">
    <location>
        <begin position="156"/>
        <end position="233"/>
    </location>
</feature>
<reference evidence="6" key="1">
    <citation type="submission" date="2023-07" db="EMBL/GenBank/DDBJ databases">
        <title>Bacterial whole genome sequence for Sphingobium sp. HBC34.</title>
        <authorList>
            <person name="Le V."/>
            <person name="Ko S.-R."/>
            <person name="Ahn C.-Y."/>
            <person name="Oh H.-M."/>
        </authorList>
    </citation>
    <scope>NUCLEOTIDE SEQUENCE</scope>
    <source>
        <strain evidence="6">HBC34</strain>
    </source>
</reference>
<dbReference type="InterPro" id="IPR018335">
    <property type="entry name" value="Tscrpt_reg_HTH_Crp-type_CS"/>
</dbReference>
<dbReference type="InterPro" id="IPR000595">
    <property type="entry name" value="cNMP-bd_dom"/>
</dbReference>
<protein>
    <submittedName>
        <fullName evidence="6">Cyclic nucleotide-binding domain-containing protein</fullName>
    </submittedName>
</protein>
<evidence type="ECO:0000256" key="1">
    <source>
        <dbReference type="ARBA" id="ARBA00023015"/>
    </source>
</evidence>
<dbReference type="Pfam" id="PF00027">
    <property type="entry name" value="cNMP_binding"/>
    <property type="match status" value="1"/>
</dbReference>
<dbReference type="InterPro" id="IPR012318">
    <property type="entry name" value="HTH_CRP"/>
</dbReference>
<dbReference type="SMART" id="SM00100">
    <property type="entry name" value="cNMP"/>
    <property type="match status" value="1"/>
</dbReference>
<dbReference type="SUPFAM" id="SSF46785">
    <property type="entry name" value="Winged helix' DNA-binding domain"/>
    <property type="match status" value="1"/>
</dbReference>
<gene>
    <name evidence="6" type="ORF">Q4610_18965</name>
</gene>
<sequence>MAECRRANLGDKHPCRSCAVSARAVCNTLDVQALAELRNQGGEVRLSQGEALFHQGDRADCVFSLTSGIIQLYALLPDGRRQVIAFHFPGEFIGLCGWGDHHCTAEAVSRATLCRFDAARFEQFARRKAELAQSSQHRLTGDLIAAQNRTVLLGRATARERLACFLHDVHHRSQAGAGAGAPGNVIHLPMSRIDIADYLGLTKETVSREFTALRQARTIRSRPGRQLEILDMARICSLAFGTGTFSESALAAL</sequence>
<evidence type="ECO:0000256" key="2">
    <source>
        <dbReference type="ARBA" id="ARBA00023125"/>
    </source>
</evidence>
<dbReference type="SUPFAM" id="SSF51206">
    <property type="entry name" value="cAMP-binding domain-like"/>
    <property type="match status" value="1"/>
</dbReference>
<dbReference type="PROSITE" id="PS00042">
    <property type="entry name" value="HTH_CRP_1"/>
    <property type="match status" value="1"/>
</dbReference>
<evidence type="ECO:0000256" key="3">
    <source>
        <dbReference type="ARBA" id="ARBA00023163"/>
    </source>
</evidence>
<dbReference type="CDD" id="cd00092">
    <property type="entry name" value="HTH_CRP"/>
    <property type="match status" value="1"/>
</dbReference>
<dbReference type="InterPro" id="IPR036388">
    <property type="entry name" value="WH-like_DNA-bd_sf"/>
</dbReference>
<dbReference type="Gene3D" id="2.60.120.10">
    <property type="entry name" value="Jelly Rolls"/>
    <property type="match status" value="1"/>
</dbReference>
<evidence type="ECO:0000259" key="4">
    <source>
        <dbReference type="PROSITE" id="PS50042"/>
    </source>
</evidence>
<dbReference type="Proteomes" id="UP001176471">
    <property type="component" value="Unassembled WGS sequence"/>
</dbReference>
<dbReference type="RefSeq" id="WP_304537435.1">
    <property type="nucleotide sequence ID" value="NZ_JAUQOM010000016.1"/>
</dbReference>
<evidence type="ECO:0000313" key="7">
    <source>
        <dbReference type="Proteomes" id="UP001176471"/>
    </source>
</evidence>
<comment type="caution">
    <text evidence="6">The sequence shown here is derived from an EMBL/GenBank/DDBJ whole genome shotgun (WGS) entry which is preliminary data.</text>
</comment>